<evidence type="ECO:0000313" key="1">
    <source>
        <dbReference type="EMBL" id="KAG5414350.1"/>
    </source>
</evidence>
<dbReference type="Proteomes" id="UP000823674">
    <property type="component" value="Chromosome A01"/>
</dbReference>
<name>A0ABQ7NU19_BRACM</name>
<accession>A0ABQ7NU19</accession>
<gene>
    <name evidence="1" type="primary">A01g503660.1_BraROA</name>
    <name evidence="1" type="ORF">IGI04_001917</name>
</gene>
<comment type="caution">
    <text evidence="1">The sequence shown here is derived from an EMBL/GenBank/DDBJ whole genome shotgun (WGS) entry which is preliminary data.</text>
</comment>
<organism evidence="1 2">
    <name type="scientific">Brassica rapa subsp. trilocularis</name>
    <dbReference type="NCBI Taxonomy" id="1813537"/>
    <lineage>
        <taxon>Eukaryota</taxon>
        <taxon>Viridiplantae</taxon>
        <taxon>Streptophyta</taxon>
        <taxon>Embryophyta</taxon>
        <taxon>Tracheophyta</taxon>
        <taxon>Spermatophyta</taxon>
        <taxon>Magnoliopsida</taxon>
        <taxon>eudicotyledons</taxon>
        <taxon>Gunneridae</taxon>
        <taxon>Pentapetalae</taxon>
        <taxon>rosids</taxon>
        <taxon>malvids</taxon>
        <taxon>Brassicales</taxon>
        <taxon>Brassicaceae</taxon>
        <taxon>Brassiceae</taxon>
        <taxon>Brassica</taxon>
    </lineage>
</organism>
<dbReference type="EMBL" id="JADBGQ010000001">
    <property type="protein sequence ID" value="KAG5414350.1"/>
    <property type="molecule type" value="Genomic_DNA"/>
</dbReference>
<keyword evidence="2" id="KW-1185">Reference proteome</keyword>
<reference evidence="1 2" key="1">
    <citation type="submission" date="2021-03" db="EMBL/GenBank/DDBJ databases">
        <authorList>
            <person name="King G.J."/>
            <person name="Bancroft I."/>
            <person name="Baten A."/>
            <person name="Bloomfield J."/>
            <person name="Borpatragohain P."/>
            <person name="He Z."/>
            <person name="Irish N."/>
            <person name="Irwin J."/>
            <person name="Liu K."/>
            <person name="Mauleon R.P."/>
            <person name="Moore J."/>
            <person name="Morris R."/>
            <person name="Ostergaard L."/>
            <person name="Wang B."/>
            <person name="Wells R."/>
        </authorList>
    </citation>
    <scope>NUCLEOTIDE SEQUENCE [LARGE SCALE GENOMIC DNA]</scope>
    <source>
        <strain evidence="1">R-o-18</strain>
        <tissue evidence="1">Leaf</tissue>
    </source>
</reference>
<protein>
    <submittedName>
        <fullName evidence="1">Uncharacterized protein</fullName>
    </submittedName>
</protein>
<proteinExistence type="predicted"/>
<sequence length="250" mass="28345">MKFSINENEKRGEQVLICYIRRDVPSKKARTQRIERERCFLGVLLVGVEGHSEALSDGVRCGLILVALELALCVVELAIVYSLCGFCVCFSDQAFWCHWCVLGADGELSKGGFIEEICEDCSCRRQCAPGRLKMQPAAMICISSRSTTGGTTSVCHEDEAKCEFGFRDVCGLAELEKERSYVLEDIWTFSIKQKGVCLKIKFSINENGKRGEQVLICYIRRDVPSEKAMPQRIEREMFSWCVTAWCRRTF</sequence>
<evidence type="ECO:0000313" key="2">
    <source>
        <dbReference type="Proteomes" id="UP000823674"/>
    </source>
</evidence>